<protein>
    <submittedName>
        <fullName evidence="3">Ig-like domain-containing protein</fullName>
    </submittedName>
</protein>
<evidence type="ECO:0000313" key="3">
    <source>
        <dbReference type="EMBL" id="MEQ2566181.1"/>
    </source>
</evidence>
<dbReference type="CDD" id="cd05379">
    <property type="entry name" value="CAP_bacterial"/>
    <property type="match status" value="1"/>
</dbReference>
<reference evidence="3 4" key="1">
    <citation type="submission" date="2024-03" db="EMBL/GenBank/DDBJ databases">
        <title>Human intestinal bacterial collection.</title>
        <authorList>
            <person name="Pauvert C."/>
            <person name="Hitch T.C.A."/>
            <person name="Clavel T."/>
        </authorList>
    </citation>
    <scope>NUCLEOTIDE SEQUENCE [LARGE SCALE GENOMIC DNA]</scope>
    <source>
        <strain evidence="3 4">CLA-AP-H18</strain>
    </source>
</reference>
<dbReference type="InterPro" id="IPR003343">
    <property type="entry name" value="Big_2"/>
</dbReference>
<dbReference type="Gene3D" id="3.40.33.10">
    <property type="entry name" value="CAP"/>
    <property type="match status" value="1"/>
</dbReference>
<dbReference type="SMART" id="SM00635">
    <property type="entry name" value="BID_2"/>
    <property type="match status" value="3"/>
</dbReference>
<dbReference type="EMBL" id="JBBMFI010000033">
    <property type="protein sequence ID" value="MEQ2566181.1"/>
    <property type="molecule type" value="Genomic_DNA"/>
</dbReference>
<feature type="chain" id="PRO_5045688972" evidence="1">
    <location>
        <begin position="25"/>
        <end position="439"/>
    </location>
</feature>
<dbReference type="SUPFAM" id="SSF49373">
    <property type="entry name" value="Invasin/intimin cell-adhesion fragments"/>
    <property type="match status" value="3"/>
</dbReference>
<dbReference type="RefSeq" id="WP_211148169.1">
    <property type="nucleotide sequence ID" value="NZ_JBBMEY010000035.1"/>
</dbReference>
<proteinExistence type="predicted"/>
<dbReference type="InterPro" id="IPR035940">
    <property type="entry name" value="CAP_sf"/>
</dbReference>
<dbReference type="PANTHER" id="PTHR31157:SF1">
    <property type="entry name" value="SCP DOMAIN-CONTAINING PROTEIN"/>
    <property type="match status" value="1"/>
</dbReference>
<dbReference type="Proteomes" id="UP001478133">
    <property type="component" value="Unassembled WGS sequence"/>
</dbReference>
<accession>A0ABV1HV31</accession>
<dbReference type="InterPro" id="IPR014044">
    <property type="entry name" value="CAP_dom"/>
</dbReference>
<dbReference type="PANTHER" id="PTHR31157">
    <property type="entry name" value="SCP DOMAIN-CONTAINING PROTEIN"/>
    <property type="match status" value="1"/>
</dbReference>
<evidence type="ECO:0000313" key="4">
    <source>
        <dbReference type="Proteomes" id="UP001478133"/>
    </source>
</evidence>
<feature type="domain" description="BIG2" evidence="2">
    <location>
        <begin position="270"/>
        <end position="350"/>
    </location>
</feature>
<comment type="caution">
    <text evidence="3">The sequence shown here is derived from an EMBL/GenBank/DDBJ whole genome shotgun (WGS) entry which is preliminary data.</text>
</comment>
<feature type="domain" description="BIG2" evidence="2">
    <location>
        <begin position="182"/>
        <end position="260"/>
    </location>
</feature>
<feature type="domain" description="BIG2" evidence="2">
    <location>
        <begin position="357"/>
        <end position="433"/>
    </location>
</feature>
<dbReference type="Gene3D" id="2.60.40.1080">
    <property type="match status" value="3"/>
</dbReference>
<sequence length="439" mass="48769">MKKLISLFLVAVLSLSVMIFDVSAAKVNTVSISGEELFDEAFSIYDEINRARVSESRRKVVMDKELMNYAMLRCKELAIKFSHNRPNGESFYSAFDRAYGEDIFTGSSSTDYVIKQWLQNSSSRKDILTDYYKSIGVGAVEVDGSYYWVLIFGIDKKNDLIVNRTEFDVEANDSGLVSFKKSLIEAKIRFGNTSLCKNNSTRATISFYNGVSYTQIDPSSVTFDSSNKNVCVINKLGKILGLKQGKSTISVTLNGDSYPFLEQDFYVNGEVEDVTLSRSSYTYYRTNKSGSLKLSARVTPYNASNTRVTWKSSNNRVATVYSNGRVIMKGKGTARITATSVDSPRVSDSCNIKVVQRVTGVKLNKNTISLKKKKSYRLKATCSPSNADRRSVTWKSYNTKVAKVDKNGKVTGVKKGKTTVRATAGDGSKKYAKCTVKVS</sequence>
<dbReference type="Pfam" id="PF02368">
    <property type="entry name" value="Big_2"/>
    <property type="match status" value="2"/>
</dbReference>
<evidence type="ECO:0000256" key="1">
    <source>
        <dbReference type="SAM" id="SignalP"/>
    </source>
</evidence>
<keyword evidence="4" id="KW-1185">Reference proteome</keyword>
<dbReference type="SUPFAM" id="SSF55797">
    <property type="entry name" value="PR-1-like"/>
    <property type="match status" value="1"/>
</dbReference>
<dbReference type="InterPro" id="IPR008964">
    <property type="entry name" value="Invasin/intimin_cell_adhesion"/>
</dbReference>
<gene>
    <name evidence="3" type="ORF">ABFO16_08000</name>
</gene>
<dbReference type="Pfam" id="PF00188">
    <property type="entry name" value="CAP"/>
    <property type="match status" value="1"/>
</dbReference>
<feature type="signal peptide" evidence="1">
    <location>
        <begin position="1"/>
        <end position="24"/>
    </location>
</feature>
<organism evidence="3 4">
    <name type="scientific">Ruminococcoides intestinihominis</name>
    <dbReference type="NCBI Taxonomy" id="3133161"/>
    <lineage>
        <taxon>Bacteria</taxon>
        <taxon>Bacillati</taxon>
        <taxon>Bacillota</taxon>
        <taxon>Clostridia</taxon>
        <taxon>Eubacteriales</taxon>
        <taxon>Oscillospiraceae</taxon>
        <taxon>Ruminococcoides</taxon>
    </lineage>
</organism>
<evidence type="ECO:0000259" key="2">
    <source>
        <dbReference type="SMART" id="SM00635"/>
    </source>
</evidence>
<name>A0ABV1HV31_9FIRM</name>
<keyword evidence="1" id="KW-0732">Signal</keyword>